<protein>
    <submittedName>
        <fullName evidence="1">Uncharacterized protein</fullName>
    </submittedName>
</protein>
<gene>
    <name evidence="1" type="ORF">SYK_02940</name>
</gene>
<name>A0ABM8AWT8_9BACT</name>
<reference evidence="1 2" key="1">
    <citation type="submission" date="2022-08" db="EMBL/GenBank/DDBJ databases">
        <title>Genome Sequence of the sulphate-reducing bacterium, Pseudodesulfovibrio sp. SYK.</title>
        <authorList>
            <person name="Kondo R."/>
            <person name="Kataoka T."/>
        </authorList>
    </citation>
    <scope>NUCLEOTIDE SEQUENCE [LARGE SCALE GENOMIC DNA]</scope>
    <source>
        <strain evidence="1 2">SYK</strain>
    </source>
</reference>
<evidence type="ECO:0000313" key="1">
    <source>
        <dbReference type="EMBL" id="BDQ35934.1"/>
    </source>
</evidence>
<evidence type="ECO:0000313" key="2">
    <source>
        <dbReference type="Proteomes" id="UP001317742"/>
    </source>
</evidence>
<keyword evidence="2" id="KW-1185">Reference proteome</keyword>
<dbReference type="EMBL" id="AP026709">
    <property type="protein sequence ID" value="BDQ35934.1"/>
    <property type="molecule type" value="Genomic_DNA"/>
</dbReference>
<organism evidence="1 2">
    <name type="scientific">Pseudodesulfovibrio nedwellii</name>
    <dbReference type="NCBI Taxonomy" id="2973072"/>
    <lineage>
        <taxon>Bacteria</taxon>
        <taxon>Pseudomonadati</taxon>
        <taxon>Thermodesulfobacteriota</taxon>
        <taxon>Desulfovibrionia</taxon>
        <taxon>Desulfovibrionales</taxon>
        <taxon>Desulfovibrionaceae</taxon>
    </lineage>
</organism>
<accession>A0ABM8AWT8</accession>
<dbReference type="RefSeq" id="WP_281761863.1">
    <property type="nucleotide sequence ID" value="NZ_AP026709.1"/>
</dbReference>
<sequence length="154" mass="17691">MTGKDQQIAAEQRERWLGILKGDLGAVQFVNDIGFISHVWDDLVDGDSPTVDNVNKAFWLALVGLKENPFYQRHRAELVPLMRSYINCWLDSNIMERGNDHAKSVAFVLRDMVSDIVCQCAYLVGGYDWMRQVSPQIREVVFDEPLNNFLEERA</sequence>
<dbReference type="Proteomes" id="UP001317742">
    <property type="component" value="Chromosome"/>
</dbReference>
<proteinExistence type="predicted"/>